<gene>
    <name evidence="1" type="ORF">TVY486_0904640</name>
</gene>
<protein>
    <submittedName>
        <fullName evidence="1">Uncharacterized protein</fullName>
    </submittedName>
</protein>
<accession>G0U2Y8</accession>
<dbReference type="EMBL" id="HE573025">
    <property type="protein sequence ID" value="CCC50643.1"/>
    <property type="molecule type" value="Genomic_DNA"/>
</dbReference>
<dbReference type="AlphaFoldDB" id="G0U2Y8"/>
<name>G0U2Y8_TRYVY</name>
<sequence>MQHHKAARAFKQCGGIRQKQKQKAPLPCSFQHAQGNEATAIPAGNQRGAPHWLINHRCSHYPASTISREAQTTRRSCAFSTSMAMPVKDDPPMAKRPHLKTAALSPCQEKSLTPLQNVAQCADATLRTSTSPPMVKERLHVVLHIESWDVPRYFGVVPVLFLNVHGSKAICENMLTADSTWVY</sequence>
<reference evidence="1" key="1">
    <citation type="journal article" date="2012" name="Proc. Natl. Acad. Sci. U.S.A.">
        <title>Antigenic diversity is generated by distinct evolutionary mechanisms in African trypanosome species.</title>
        <authorList>
            <person name="Jackson A.P."/>
            <person name="Berry A."/>
            <person name="Aslett M."/>
            <person name="Allison H.C."/>
            <person name="Burton P."/>
            <person name="Vavrova-Anderson J."/>
            <person name="Brown R."/>
            <person name="Browne H."/>
            <person name="Corton N."/>
            <person name="Hauser H."/>
            <person name="Gamble J."/>
            <person name="Gilderthorp R."/>
            <person name="Marcello L."/>
            <person name="McQuillan J."/>
            <person name="Otto T.D."/>
            <person name="Quail M.A."/>
            <person name="Sanders M.J."/>
            <person name="van Tonder A."/>
            <person name="Ginger M.L."/>
            <person name="Field M.C."/>
            <person name="Barry J.D."/>
            <person name="Hertz-Fowler C."/>
            <person name="Berriman M."/>
        </authorList>
    </citation>
    <scope>NUCLEOTIDE SEQUENCE</scope>
    <source>
        <strain evidence="1">Y486</strain>
    </source>
</reference>
<organism evidence="1">
    <name type="scientific">Trypanosoma vivax (strain Y486)</name>
    <dbReference type="NCBI Taxonomy" id="1055687"/>
    <lineage>
        <taxon>Eukaryota</taxon>
        <taxon>Discoba</taxon>
        <taxon>Euglenozoa</taxon>
        <taxon>Kinetoplastea</taxon>
        <taxon>Metakinetoplastina</taxon>
        <taxon>Trypanosomatida</taxon>
        <taxon>Trypanosomatidae</taxon>
        <taxon>Trypanosoma</taxon>
        <taxon>Duttonella</taxon>
    </lineage>
</organism>
<evidence type="ECO:0000313" key="1">
    <source>
        <dbReference type="EMBL" id="CCC50643.1"/>
    </source>
</evidence>
<proteinExistence type="predicted"/>